<feature type="transmembrane region" description="Helical" evidence="6">
    <location>
        <begin position="160"/>
        <end position="179"/>
    </location>
</feature>
<sequence length="281" mass="32110">MSTRKRGAAVKSRFRDVQIPADLCTGSKVLIERRVGTSVESEIRITLQEGWLFGVLVVSHAHLVQKRLASETAQDLLEATWLTHGCCEPGADQKAGELQDSSPEEGACWGVCRRMAAAEPLTAFSRWYLYAIHGYFCEVMFTAAWEFVVNFNWKFPGVTSVWALFIYGTSILIVEKMYLYLKDKCNILVRCFIYTLWTYLWEFTTGLILRQFNACPWDYSQFDFDFMGLITLEYAIPWFCASFIMEQLVIRNTLRLRFDETAEPGAPTIPVALANGHVKTD</sequence>
<protein>
    <submittedName>
        <fullName evidence="7">Transmembrane protein 229B</fullName>
    </submittedName>
</protein>
<accession>A0A663MPC1</accession>
<dbReference type="PANTHER" id="PTHR31746:SF3">
    <property type="entry name" value="TRANSMEMBRANE PROTEIN 229B"/>
    <property type="match status" value="1"/>
</dbReference>
<dbReference type="RefSeq" id="XP_026704800.1">
    <property type="nucleotide sequence ID" value="XM_026848999.1"/>
</dbReference>
<keyword evidence="3 6" id="KW-0812">Transmembrane</keyword>
<dbReference type="GO" id="GO:0016020">
    <property type="term" value="C:membrane"/>
    <property type="evidence" value="ECO:0007669"/>
    <property type="project" value="UniProtKB-SubCell"/>
</dbReference>
<dbReference type="Pfam" id="PF06541">
    <property type="entry name" value="ABC_trans_CmpB"/>
    <property type="match status" value="1"/>
</dbReference>
<evidence type="ECO:0000256" key="5">
    <source>
        <dbReference type="ARBA" id="ARBA00023136"/>
    </source>
</evidence>
<feature type="transmembrane region" description="Helical" evidence="6">
    <location>
        <begin position="127"/>
        <end position="148"/>
    </location>
</feature>
<organism evidence="7 8">
    <name type="scientific">Athene cunicularia</name>
    <name type="common">Burrowing owl</name>
    <name type="synonym">Speotyto cunicularia</name>
    <dbReference type="NCBI Taxonomy" id="194338"/>
    <lineage>
        <taxon>Eukaryota</taxon>
        <taxon>Metazoa</taxon>
        <taxon>Chordata</taxon>
        <taxon>Craniata</taxon>
        <taxon>Vertebrata</taxon>
        <taxon>Euteleostomi</taxon>
        <taxon>Archelosauria</taxon>
        <taxon>Archosauria</taxon>
        <taxon>Dinosauria</taxon>
        <taxon>Saurischia</taxon>
        <taxon>Theropoda</taxon>
        <taxon>Coelurosauria</taxon>
        <taxon>Aves</taxon>
        <taxon>Neognathae</taxon>
        <taxon>Neoaves</taxon>
        <taxon>Telluraves</taxon>
        <taxon>Strigiformes</taxon>
        <taxon>Strigidae</taxon>
        <taxon>Athene</taxon>
    </lineage>
</organism>
<dbReference type="CTD" id="161145"/>
<evidence type="ECO:0000313" key="8">
    <source>
        <dbReference type="Proteomes" id="UP000472269"/>
    </source>
</evidence>
<name>A0A663MPC1_ATHCN</name>
<feature type="transmembrane region" description="Helical" evidence="6">
    <location>
        <begin position="191"/>
        <end position="212"/>
    </location>
</feature>
<evidence type="ECO:0000313" key="7">
    <source>
        <dbReference type="Ensembl" id="ENSACUP00000013481.1"/>
    </source>
</evidence>
<keyword evidence="5 6" id="KW-0472">Membrane</keyword>
<evidence type="ECO:0000256" key="1">
    <source>
        <dbReference type="ARBA" id="ARBA00004141"/>
    </source>
</evidence>
<proteinExistence type="inferred from homology"/>
<dbReference type="PANTHER" id="PTHR31746">
    <property type="entry name" value="TRANSMEMBRANE PROTEIN 229 FAMILY MEMBER"/>
    <property type="match status" value="1"/>
</dbReference>
<evidence type="ECO:0000256" key="6">
    <source>
        <dbReference type="SAM" id="Phobius"/>
    </source>
</evidence>
<dbReference type="Proteomes" id="UP000472269">
    <property type="component" value="Unplaced"/>
</dbReference>
<comment type="similarity">
    <text evidence="2">Belongs to the TMEM229 family.</text>
</comment>
<dbReference type="InterPro" id="IPR010540">
    <property type="entry name" value="CmpB_TMEM229"/>
</dbReference>
<evidence type="ECO:0000256" key="3">
    <source>
        <dbReference type="ARBA" id="ARBA00022692"/>
    </source>
</evidence>
<gene>
    <name evidence="7" type="primary">TMEM229B</name>
</gene>
<dbReference type="Ensembl" id="ENSACUT00000014375.1">
    <property type="protein sequence ID" value="ENSACUP00000013481.1"/>
    <property type="gene ID" value="ENSACUG00000009083.1"/>
</dbReference>
<evidence type="ECO:0000256" key="2">
    <source>
        <dbReference type="ARBA" id="ARBA00006371"/>
    </source>
</evidence>
<reference evidence="7" key="1">
    <citation type="submission" date="2025-08" db="UniProtKB">
        <authorList>
            <consortium name="Ensembl"/>
        </authorList>
    </citation>
    <scope>IDENTIFICATION</scope>
</reference>
<reference evidence="7" key="2">
    <citation type="submission" date="2025-09" db="UniProtKB">
        <authorList>
            <consortium name="Ensembl"/>
        </authorList>
    </citation>
    <scope>IDENTIFICATION</scope>
</reference>
<evidence type="ECO:0000256" key="4">
    <source>
        <dbReference type="ARBA" id="ARBA00022989"/>
    </source>
</evidence>
<keyword evidence="4 6" id="KW-1133">Transmembrane helix</keyword>
<dbReference type="OrthoDB" id="5946847at2759"/>
<dbReference type="GeneID" id="113480307"/>
<feature type="transmembrane region" description="Helical" evidence="6">
    <location>
        <begin position="224"/>
        <end position="245"/>
    </location>
</feature>
<keyword evidence="8" id="KW-1185">Reference proteome</keyword>
<dbReference type="AlphaFoldDB" id="A0A663MPC1"/>
<comment type="subcellular location">
    <subcellularLocation>
        <location evidence="1">Membrane</location>
        <topology evidence="1">Multi-pass membrane protein</topology>
    </subcellularLocation>
</comment>